<organism evidence="1 2">
    <name type="scientific">Actinocrispum wychmicini</name>
    <dbReference type="NCBI Taxonomy" id="1213861"/>
    <lineage>
        <taxon>Bacteria</taxon>
        <taxon>Bacillati</taxon>
        <taxon>Actinomycetota</taxon>
        <taxon>Actinomycetes</taxon>
        <taxon>Pseudonocardiales</taxon>
        <taxon>Pseudonocardiaceae</taxon>
        <taxon>Actinocrispum</taxon>
    </lineage>
</organism>
<gene>
    <name evidence="1" type="ORF">EV192_112323</name>
</gene>
<protein>
    <submittedName>
        <fullName evidence="1">Uncharacterized protein</fullName>
    </submittedName>
</protein>
<dbReference type="Proteomes" id="UP000295680">
    <property type="component" value="Unassembled WGS sequence"/>
</dbReference>
<dbReference type="EMBL" id="SLWS01000012">
    <property type="protein sequence ID" value="TCO52591.1"/>
    <property type="molecule type" value="Genomic_DNA"/>
</dbReference>
<comment type="caution">
    <text evidence="1">The sequence shown here is derived from an EMBL/GenBank/DDBJ whole genome shotgun (WGS) entry which is preliminary data.</text>
</comment>
<evidence type="ECO:0000313" key="2">
    <source>
        <dbReference type="Proteomes" id="UP000295680"/>
    </source>
</evidence>
<sequence>MDADGVAATCGCSDFSLIKNRAREWLATVGAVRNAVFTPAPAVSSPPDESLHQPPMR</sequence>
<keyword evidence="2" id="KW-1185">Reference proteome</keyword>
<accession>A0A4R2J2K3</accession>
<name>A0A4R2J2K3_9PSEU</name>
<dbReference type="AlphaFoldDB" id="A0A4R2J2K3"/>
<evidence type="ECO:0000313" key="1">
    <source>
        <dbReference type="EMBL" id="TCO52591.1"/>
    </source>
</evidence>
<proteinExistence type="predicted"/>
<reference evidence="1 2" key="1">
    <citation type="submission" date="2019-03" db="EMBL/GenBank/DDBJ databases">
        <title>Genomic Encyclopedia of Type Strains, Phase IV (KMG-IV): sequencing the most valuable type-strain genomes for metagenomic binning, comparative biology and taxonomic classification.</title>
        <authorList>
            <person name="Goeker M."/>
        </authorList>
    </citation>
    <scope>NUCLEOTIDE SEQUENCE [LARGE SCALE GENOMIC DNA]</scope>
    <source>
        <strain evidence="1 2">DSM 45934</strain>
    </source>
</reference>